<reference evidence="2 3" key="1">
    <citation type="journal article" date="2011" name="J. Bacteriol.">
        <title>Complete genome sequence and updated annotation of Desulfovibrio alaskensis G20.</title>
        <authorList>
            <person name="Hauser L.J."/>
            <person name="Land M.L."/>
            <person name="Brown S.D."/>
            <person name="Larimer F."/>
            <person name="Keller K.L."/>
            <person name="Rapp-Giles B.J."/>
            <person name="Price M.N."/>
            <person name="Lin M."/>
            <person name="Bruce D.C."/>
            <person name="Detter J.C."/>
            <person name="Tapia R."/>
            <person name="Han C.S."/>
            <person name="Goodwin L.A."/>
            <person name="Cheng J.F."/>
            <person name="Pitluck S."/>
            <person name="Copeland A."/>
            <person name="Lucas S."/>
            <person name="Nolan M."/>
            <person name="Lapidus A.L."/>
            <person name="Palumbo A.V."/>
            <person name="Wall J.D."/>
        </authorList>
    </citation>
    <scope>NUCLEOTIDE SEQUENCE [LARGE SCALE GENOMIC DNA]</scope>
    <source>
        <strain evidence="3">ATCC BAA 1058 / DSM 17464 / G20</strain>
    </source>
</reference>
<dbReference type="STRING" id="207559.Dde_3700"/>
<dbReference type="eggNOG" id="COG3126">
    <property type="taxonomic scope" value="Bacteria"/>
</dbReference>
<proteinExistence type="predicted"/>
<dbReference type="EMBL" id="CP000112">
    <property type="protein sequence ID" value="ABB40493.1"/>
    <property type="molecule type" value="Genomic_DNA"/>
</dbReference>
<evidence type="ECO:0008006" key="4">
    <source>
        <dbReference type="Google" id="ProtNLM"/>
    </source>
</evidence>
<accession>Q30V03</accession>
<keyword evidence="1" id="KW-0732">Signal</keyword>
<dbReference type="PANTHER" id="PTHR38013:SF1">
    <property type="entry name" value="GLYCOPROTEIN_POLYSACCHARIDE METABOLISM"/>
    <property type="match status" value="1"/>
</dbReference>
<gene>
    <name evidence="2" type="ordered locus">Dde_3700</name>
</gene>
<organism evidence="2 3">
    <name type="scientific">Oleidesulfovibrio alaskensis (strain ATCC BAA-1058 / DSM 17464 / G20)</name>
    <name type="common">Desulfovibrio alaskensis</name>
    <dbReference type="NCBI Taxonomy" id="207559"/>
    <lineage>
        <taxon>Bacteria</taxon>
        <taxon>Pseudomonadati</taxon>
        <taxon>Thermodesulfobacteriota</taxon>
        <taxon>Desulfovibrionia</taxon>
        <taxon>Desulfovibrionales</taxon>
        <taxon>Desulfovibrionaceae</taxon>
        <taxon>Oleidesulfovibrio</taxon>
    </lineage>
</organism>
<dbReference type="Proteomes" id="UP000002710">
    <property type="component" value="Chromosome"/>
</dbReference>
<evidence type="ECO:0000313" key="3">
    <source>
        <dbReference type="Proteomes" id="UP000002710"/>
    </source>
</evidence>
<protein>
    <recommendedName>
        <fullName evidence="4">Lipoprotein</fullName>
    </recommendedName>
</protein>
<dbReference type="RefSeq" id="WP_011369363.1">
    <property type="nucleotide sequence ID" value="NC_007519.1"/>
</dbReference>
<dbReference type="InterPro" id="IPR039366">
    <property type="entry name" value="Pilotin"/>
</dbReference>
<dbReference type="InterPro" id="IPR053196">
    <property type="entry name" value="Lipoprotein_YbaY-like"/>
</dbReference>
<name>Q30V03_OLEA2</name>
<feature type="signal peptide" evidence="1">
    <location>
        <begin position="1"/>
        <end position="40"/>
    </location>
</feature>
<dbReference type="HOGENOM" id="CLU_130974_1_0_7"/>
<feature type="chain" id="PRO_5004219677" description="Lipoprotein" evidence="1">
    <location>
        <begin position="41"/>
        <end position="161"/>
    </location>
</feature>
<evidence type="ECO:0000256" key="1">
    <source>
        <dbReference type="SAM" id="SignalP"/>
    </source>
</evidence>
<evidence type="ECO:0000313" key="2">
    <source>
        <dbReference type="EMBL" id="ABB40493.1"/>
    </source>
</evidence>
<dbReference type="PANTHER" id="PTHR38013">
    <property type="entry name" value="GLYCOPROTEIN/POLYSACCHARIDE METABOLISM"/>
    <property type="match status" value="1"/>
</dbReference>
<dbReference type="KEGG" id="dde:Dde_3700"/>
<dbReference type="AlphaFoldDB" id="Q30V03"/>
<keyword evidence="3" id="KW-1185">Reference proteome</keyword>
<sequence length="161" mass="16639">MATSLPAALPAALAALRSRVRTAICAAMLCAAALLLTACAAAQKTETPAPDNLGTVSGTVLYRERIILPPDAELTVRLLDVSRADAPAQALGVQTMALAGPPPYAFRVAYDPQSIDPRHSYAVAAEIRSGGRLLFITDTRHAVLTRGAAGTAQLVLKAVGP</sequence>
<dbReference type="Pfam" id="PF09619">
    <property type="entry name" value="YscW"/>
    <property type="match status" value="1"/>
</dbReference>